<protein>
    <recommendedName>
        <fullName evidence="2">DUF4097 domain-containing protein</fullName>
    </recommendedName>
</protein>
<organism evidence="3 4">
    <name type="scientific">Roseburia intestinalis</name>
    <dbReference type="NCBI Taxonomy" id="166486"/>
    <lineage>
        <taxon>Bacteria</taxon>
        <taxon>Bacillati</taxon>
        <taxon>Bacillota</taxon>
        <taxon>Clostridia</taxon>
        <taxon>Lachnospirales</taxon>
        <taxon>Lachnospiraceae</taxon>
        <taxon>Roseburia</taxon>
    </lineage>
</organism>
<accession>A0A173VSP1</accession>
<dbReference type="InterPro" id="IPR025164">
    <property type="entry name" value="Toastrack_DUF4097"/>
</dbReference>
<dbReference type="Proteomes" id="UP000095350">
    <property type="component" value="Unassembled WGS sequence"/>
</dbReference>
<feature type="compositionally biased region" description="Acidic residues" evidence="1">
    <location>
        <begin position="60"/>
        <end position="100"/>
    </location>
</feature>
<name>A0A173VSP1_9FIRM</name>
<dbReference type="Pfam" id="PF13349">
    <property type="entry name" value="DUF4097"/>
    <property type="match status" value="1"/>
</dbReference>
<feature type="domain" description="DUF4097" evidence="2">
    <location>
        <begin position="126"/>
        <end position="349"/>
    </location>
</feature>
<dbReference type="Gene3D" id="2.160.20.120">
    <property type="match status" value="1"/>
</dbReference>
<sequence>MKKFTKIMLIIAVSLLGAGLIFCGVSTAMGASVWRMAKNGELRYGNWHIGPVGLYYSSADGDDEEDDDMDDFDEDDDDSDDDDSDDDDSDDDDSDDDDMITDISDMEFSTEVPAGGADSSFDVSSIRNIKLDIDAAEITVKEPDDSTKIRAVLKHGKEKYYSCRLDGDTLKIKYDAKKHYYKRSPQIILYLPKGSSFDELNFDIGAADMSWKDFDSTCNRLIVDVGAGNFEAERFQVYGKMDVSVGVGNVEITDSVVYGDVALDCGVGNFSMEGSVEGNLKADCGMGSMTLDLNGEEKEYNYKLSCGLGSIDVDGETYSNISGDKEVKNEGAEKNMELDCGMGSIEVDFE</sequence>
<evidence type="ECO:0000313" key="4">
    <source>
        <dbReference type="Proteomes" id="UP000095350"/>
    </source>
</evidence>
<evidence type="ECO:0000256" key="1">
    <source>
        <dbReference type="SAM" id="MobiDB-lite"/>
    </source>
</evidence>
<dbReference type="AlphaFoldDB" id="A0A173VSP1"/>
<dbReference type="PaxDb" id="166486-ERS852572_03465"/>
<evidence type="ECO:0000259" key="2">
    <source>
        <dbReference type="Pfam" id="PF13349"/>
    </source>
</evidence>
<dbReference type="RefSeq" id="WP_055195946.1">
    <property type="nucleotide sequence ID" value="NZ_CABIYH010000037.1"/>
</dbReference>
<reference evidence="3 4" key="1">
    <citation type="submission" date="2015-09" db="EMBL/GenBank/DDBJ databases">
        <authorList>
            <consortium name="Pathogen Informatics"/>
        </authorList>
    </citation>
    <scope>NUCLEOTIDE SEQUENCE [LARGE SCALE GENOMIC DNA]</scope>
    <source>
        <strain evidence="3 4">2789STDY5834960</strain>
    </source>
</reference>
<dbReference type="STRING" id="166486.ERS852572_03465"/>
<evidence type="ECO:0000313" key="3">
    <source>
        <dbReference type="EMBL" id="CUN30211.1"/>
    </source>
</evidence>
<dbReference type="EMBL" id="CYXZ01000037">
    <property type="protein sequence ID" value="CUN30211.1"/>
    <property type="molecule type" value="Genomic_DNA"/>
</dbReference>
<proteinExistence type="predicted"/>
<feature type="region of interest" description="Disordered" evidence="1">
    <location>
        <begin position="58"/>
        <end position="100"/>
    </location>
</feature>
<gene>
    <name evidence="3" type="ORF">ERS852572_03465</name>
</gene>
<dbReference type="OrthoDB" id="1654962at2"/>